<sequence length="64" mass="7369">MQATLTAEDILTVALSCRQGTWRDRNIAEDRRLAKPAILPSIDADARAVTWFRDPLVRTYRRIN</sequence>
<accession>A0A100JZ04</accession>
<organism evidence="1 2">
    <name type="scientific">Streptomyces scabiei</name>
    <dbReference type="NCBI Taxonomy" id="1930"/>
    <lineage>
        <taxon>Bacteria</taxon>
        <taxon>Bacillati</taxon>
        <taxon>Actinomycetota</taxon>
        <taxon>Actinomycetes</taxon>
        <taxon>Kitasatosporales</taxon>
        <taxon>Streptomycetaceae</taxon>
        <taxon>Streptomyces</taxon>
    </lineage>
</organism>
<protein>
    <submittedName>
        <fullName evidence="1">Uncharacterized protein</fullName>
    </submittedName>
</protein>
<proteinExistence type="predicted"/>
<reference evidence="2" key="1">
    <citation type="submission" date="2015-11" db="EMBL/GenBank/DDBJ databases">
        <authorList>
            <consortium name="Cross-ministerial Strategic Innovation Promotion Program (SIP) consortium"/>
            <person name="Tomihama T."/>
            <person name="Ikenaga M."/>
            <person name="Sakai M."/>
            <person name="Okubo T."/>
            <person name="Ikeda S."/>
        </authorList>
    </citation>
    <scope>NUCLEOTIDE SEQUENCE [LARGE SCALE GENOMIC DNA]</scope>
    <source>
        <strain evidence="2">S58</strain>
    </source>
</reference>
<dbReference type="Proteomes" id="UP000067448">
    <property type="component" value="Unassembled WGS sequence"/>
</dbReference>
<name>A0A100JZ04_STRSC</name>
<reference evidence="1 2" key="2">
    <citation type="journal article" date="2016" name="Genome Announc.">
        <title>Draft Genome Sequences of Streptomyces scabiei S58, Streptomyces turgidiscabies T45, and Streptomyces acidiscabies a10, the Pathogens of Potato Common Scab, Isolated in Japan.</title>
        <authorList>
            <person name="Tomihama T."/>
            <person name="Nishi Y."/>
            <person name="Sakai M."/>
            <person name="Ikenaga M."/>
            <person name="Okubo T."/>
            <person name="Ikeda S."/>
        </authorList>
    </citation>
    <scope>NUCLEOTIDE SEQUENCE [LARGE SCALE GENOMIC DNA]</scope>
    <source>
        <strain evidence="1 2">S58</strain>
    </source>
</reference>
<reference evidence="2" key="3">
    <citation type="submission" date="2016-02" db="EMBL/GenBank/DDBJ databases">
        <title>Draft genome of pathogenic Streptomyces sp. in Japan.</title>
        <authorList>
            <person name="Tomihama T."/>
            <person name="Ikenaga M."/>
            <person name="Sakai M."/>
            <person name="Okubo T."/>
            <person name="Ikeda S."/>
        </authorList>
    </citation>
    <scope>NUCLEOTIDE SEQUENCE [LARGE SCALE GENOMIC DNA]</scope>
    <source>
        <strain evidence="2">S58</strain>
    </source>
</reference>
<evidence type="ECO:0000313" key="1">
    <source>
        <dbReference type="EMBL" id="GAQ68261.1"/>
    </source>
</evidence>
<dbReference type="AlphaFoldDB" id="A0A100JZ04"/>
<comment type="caution">
    <text evidence="1">The sequence shown here is derived from an EMBL/GenBank/DDBJ whole genome shotgun (WGS) entry which is preliminary data.</text>
</comment>
<evidence type="ECO:0000313" key="2">
    <source>
        <dbReference type="Proteomes" id="UP000067448"/>
    </source>
</evidence>
<dbReference type="EMBL" id="BCMM01000101">
    <property type="protein sequence ID" value="GAQ68261.1"/>
    <property type="molecule type" value="Genomic_DNA"/>
</dbReference>
<gene>
    <name evidence="1" type="ORF">SsS58_08720</name>
</gene>